<keyword evidence="1" id="KW-1133">Transmembrane helix</keyword>
<reference evidence="3" key="1">
    <citation type="submission" date="2017-04" db="EMBL/GenBank/DDBJ databases">
        <authorList>
            <person name="Varghese N."/>
            <person name="Submissions S."/>
        </authorList>
    </citation>
    <scope>NUCLEOTIDE SEQUENCE [LARGE SCALE GENOMIC DNA]</scope>
    <source>
        <strain evidence="3">DSM 20463</strain>
    </source>
</reference>
<feature type="transmembrane region" description="Helical" evidence="1">
    <location>
        <begin position="145"/>
        <end position="165"/>
    </location>
</feature>
<keyword evidence="3" id="KW-1185">Reference proteome</keyword>
<evidence type="ECO:0000313" key="2">
    <source>
        <dbReference type="EMBL" id="SMB80521.1"/>
    </source>
</evidence>
<evidence type="ECO:0000313" key="3">
    <source>
        <dbReference type="Proteomes" id="UP000192368"/>
    </source>
</evidence>
<feature type="transmembrane region" description="Helical" evidence="1">
    <location>
        <begin position="177"/>
        <end position="201"/>
    </location>
</feature>
<feature type="transmembrane region" description="Helical" evidence="1">
    <location>
        <begin position="90"/>
        <end position="111"/>
    </location>
</feature>
<dbReference type="OrthoDB" id="9956423at2"/>
<sequence>MKALMLKDFYILRKTLIGRLFIILFSQLYFIIDMFRHGIKLDNVLSPSILIQILFVMSIGGMILTEGTEKVREYLRATPITSKDYLKSKLISQIIAEVFISFIEMVVFYLLSNDLKIVKLIALISVTVYLTGLLYIFMGLKLGQNYVIVMPIGLFFIVFMLSMNYPQLVADFVNGNYMVSAILVLIGFDLILSKLAFGILVKELENYE</sequence>
<proteinExistence type="predicted"/>
<feature type="transmembrane region" description="Helical" evidence="1">
    <location>
        <begin position="12"/>
        <end position="32"/>
    </location>
</feature>
<dbReference type="InterPro" id="IPR025699">
    <property type="entry name" value="ABC2_memb-like"/>
</dbReference>
<keyword evidence="1" id="KW-0812">Transmembrane</keyword>
<name>A0A1W1UI68_PEPAS</name>
<gene>
    <name evidence="2" type="ORF">SAMN00017477_0243</name>
</gene>
<dbReference type="Pfam" id="PF13346">
    <property type="entry name" value="ABC2_membrane_5"/>
    <property type="match status" value="1"/>
</dbReference>
<dbReference type="AlphaFoldDB" id="A0A1W1UI68"/>
<feature type="transmembrane region" description="Helical" evidence="1">
    <location>
        <begin position="44"/>
        <end position="64"/>
    </location>
</feature>
<organism evidence="2 3">
    <name type="scientific">Peptoniphilus asaccharolyticus DSM 20463</name>
    <dbReference type="NCBI Taxonomy" id="573058"/>
    <lineage>
        <taxon>Bacteria</taxon>
        <taxon>Bacillati</taxon>
        <taxon>Bacillota</taxon>
        <taxon>Tissierellia</taxon>
        <taxon>Tissierellales</taxon>
        <taxon>Peptoniphilaceae</taxon>
        <taxon>Peptoniphilus</taxon>
    </lineage>
</organism>
<evidence type="ECO:0000256" key="1">
    <source>
        <dbReference type="SAM" id="Phobius"/>
    </source>
</evidence>
<keyword evidence="1" id="KW-0472">Membrane</keyword>
<protein>
    <submittedName>
        <fullName evidence="2">ABC-2 family transporter protein</fullName>
    </submittedName>
</protein>
<accession>A0A1W1UI68</accession>
<dbReference type="EMBL" id="FWWR01000009">
    <property type="protein sequence ID" value="SMB80521.1"/>
    <property type="molecule type" value="Genomic_DNA"/>
</dbReference>
<feature type="transmembrane region" description="Helical" evidence="1">
    <location>
        <begin position="117"/>
        <end position="138"/>
    </location>
</feature>
<dbReference type="Proteomes" id="UP000192368">
    <property type="component" value="Unassembled WGS sequence"/>
</dbReference>
<dbReference type="STRING" id="573058.SAMN00017477_0243"/>